<dbReference type="EMBL" id="JAQQWL010000009">
    <property type="protein sequence ID" value="KAK8058047.1"/>
    <property type="molecule type" value="Genomic_DNA"/>
</dbReference>
<feature type="chain" id="PRO_5047247859" evidence="3">
    <location>
        <begin position="18"/>
        <end position="229"/>
    </location>
</feature>
<sequence length="229" mass="25232">MKISISLLTIIAPGVLAQTIALCDLYAYHSTNGYEILNNLWGKDTANSGSQCTYYNGSSGNGIAWSSTWTWKGAESNVESYVYAGRQFTRRLVSQINSLPTSVDWTYNTTFIGANVAYDIFTSTDRDHGNSNGDYELMIWLPIATVNIAGHTWDLDTGFNGAMRVFSFLAVNRPINSFSADVKDFFNYLIQRQGFPASNQYMLIYQIGTEAFAGGPAAFTVSGFMADVN</sequence>
<dbReference type="GeneID" id="92092967"/>
<keyword evidence="2" id="KW-0624">Polysaccharide degradation</keyword>
<dbReference type="InterPro" id="IPR002594">
    <property type="entry name" value="GH12"/>
</dbReference>
<dbReference type="RefSeq" id="XP_066713493.1">
    <property type="nucleotide sequence ID" value="XM_066859904.1"/>
</dbReference>
<evidence type="ECO:0000313" key="5">
    <source>
        <dbReference type="Proteomes" id="UP001480595"/>
    </source>
</evidence>
<evidence type="ECO:0000313" key="4">
    <source>
        <dbReference type="EMBL" id="KAK8058047.1"/>
    </source>
</evidence>
<evidence type="ECO:0000256" key="2">
    <source>
        <dbReference type="RuleBase" id="RU361163"/>
    </source>
</evidence>
<gene>
    <name evidence="4" type="ORF">PG994_008495</name>
</gene>
<dbReference type="Gene3D" id="2.60.120.180">
    <property type="match status" value="1"/>
</dbReference>
<keyword evidence="2" id="KW-0378">Hydrolase</keyword>
<comment type="caution">
    <text evidence="4">The sequence shown here is derived from an EMBL/GenBank/DDBJ whole genome shotgun (WGS) entry which is preliminary data.</text>
</comment>
<comment type="similarity">
    <text evidence="1 2">Belongs to the glycosyl hydrolase 12 (cellulase H) family.</text>
</comment>
<dbReference type="Proteomes" id="UP001480595">
    <property type="component" value="Unassembled WGS sequence"/>
</dbReference>
<proteinExistence type="inferred from homology"/>
<evidence type="ECO:0000256" key="1">
    <source>
        <dbReference type="ARBA" id="ARBA00005519"/>
    </source>
</evidence>
<keyword evidence="3" id="KW-0732">Signal</keyword>
<organism evidence="4 5">
    <name type="scientific">Apiospora phragmitis</name>
    <dbReference type="NCBI Taxonomy" id="2905665"/>
    <lineage>
        <taxon>Eukaryota</taxon>
        <taxon>Fungi</taxon>
        <taxon>Dikarya</taxon>
        <taxon>Ascomycota</taxon>
        <taxon>Pezizomycotina</taxon>
        <taxon>Sordariomycetes</taxon>
        <taxon>Xylariomycetidae</taxon>
        <taxon>Amphisphaeriales</taxon>
        <taxon>Apiosporaceae</taxon>
        <taxon>Apiospora</taxon>
    </lineage>
</organism>
<dbReference type="PANTHER" id="PTHR34002:SF10">
    <property type="entry name" value="PUTATIVE-RELATED"/>
    <property type="match status" value="1"/>
</dbReference>
<keyword evidence="2" id="KW-0326">Glycosidase</keyword>
<dbReference type="InterPro" id="IPR013319">
    <property type="entry name" value="GH11/12"/>
</dbReference>
<keyword evidence="2" id="KW-0119">Carbohydrate metabolism</keyword>
<dbReference type="PANTHER" id="PTHR34002">
    <property type="entry name" value="BLR1656 PROTEIN"/>
    <property type="match status" value="1"/>
</dbReference>
<evidence type="ECO:0000256" key="3">
    <source>
        <dbReference type="SAM" id="SignalP"/>
    </source>
</evidence>
<accession>A0ABR1UGM8</accession>
<dbReference type="Pfam" id="PF01670">
    <property type="entry name" value="Glyco_hydro_12"/>
    <property type="match status" value="1"/>
</dbReference>
<dbReference type="SUPFAM" id="SSF49899">
    <property type="entry name" value="Concanavalin A-like lectins/glucanases"/>
    <property type="match status" value="1"/>
</dbReference>
<feature type="signal peptide" evidence="3">
    <location>
        <begin position="1"/>
        <end position="17"/>
    </location>
</feature>
<name>A0ABR1UGM8_9PEZI</name>
<protein>
    <submittedName>
        <fullName evidence="4">Endoglucanase a</fullName>
    </submittedName>
</protein>
<reference evidence="4 5" key="1">
    <citation type="submission" date="2023-01" db="EMBL/GenBank/DDBJ databases">
        <title>Analysis of 21 Apiospora genomes using comparative genomics revels a genus with tremendous synthesis potential of carbohydrate active enzymes and secondary metabolites.</title>
        <authorList>
            <person name="Sorensen T."/>
        </authorList>
    </citation>
    <scope>NUCLEOTIDE SEQUENCE [LARGE SCALE GENOMIC DNA]</scope>
    <source>
        <strain evidence="4 5">CBS 135458</strain>
    </source>
</reference>
<dbReference type="InterPro" id="IPR013320">
    <property type="entry name" value="ConA-like_dom_sf"/>
</dbReference>
<keyword evidence="5" id="KW-1185">Reference proteome</keyword>